<feature type="domain" description="Erythromycin biosynthesis protein CIII-like C-terminal" evidence="3">
    <location>
        <begin position="378"/>
        <end position="468"/>
    </location>
</feature>
<evidence type="ECO:0000313" key="4">
    <source>
        <dbReference type="EMBL" id="KAJ9132456.1"/>
    </source>
</evidence>
<dbReference type="PANTHER" id="PTHR48050:SF27">
    <property type="entry name" value="GLUCOSYLTRANSFERASE, PUTATIVE (AFU_ORTHOLOGUE AFUA_7G04880)-RELATED"/>
    <property type="match status" value="1"/>
</dbReference>
<dbReference type="Pfam" id="PF03033">
    <property type="entry name" value="Glyco_transf_28"/>
    <property type="match status" value="1"/>
</dbReference>
<reference evidence="4" key="1">
    <citation type="submission" date="2022-07" db="EMBL/GenBank/DDBJ databases">
        <title>Fungi with potential for degradation of polypropylene.</title>
        <authorList>
            <person name="Gostincar C."/>
        </authorList>
    </citation>
    <scope>NUCLEOTIDE SEQUENCE</scope>
    <source>
        <strain evidence="4">EXF-13308</strain>
    </source>
</reference>
<dbReference type="FunFam" id="3.40.50.2000:FF:000009">
    <property type="entry name" value="Sterol 3-beta-glucosyltransferase UGT80A2"/>
    <property type="match status" value="1"/>
</dbReference>
<comment type="caution">
    <text evidence="4">The sequence shown here is derived from an EMBL/GenBank/DDBJ whole genome shotgun (WGS) entry which is preliminary data.</text>
</comment>
<evidence type="ECO:0000259" key="2">
    <source>
        <dbReference type="Pfam" id="PF03033"/>
    </source>
</evidence>
<protein>
    <submittedName>
        <fullName evidence="4">Glycosyltransferase family 1 protein</fullName>
    </submittedName>
</protein>
<dbReference type="Pfam" id="PF06722">
    <property type="entry name" value="EryCIII-like_C"/>
    <property type="match status" value="1"/>
</dbReference>
<evidence type="ECO:0000256" key="1">
    <source>
        <dbReference type="ARBA" id="ARBA00022679"/>
    </source>
</evidence>
<keyword evidence="5" id="KW-1185">Reference proteome</keyword>
<proteinExistence type="predicted"/>
<feature type="domain" description="Glycosyltransferase family 28 N-terminal" evidence="2">
    <location>
        <begin position="94"/>
        <end position="154"/>
    </location>
</feature>
<dbReference type="SUPFAM" id="SSF53756">
    <property type="entry name" value="UDP-Glycosyltransferase/glycogen phosphorylase"/>
    <property type="match status" value="1"/>
</dbReference>
<dbReference type="InterPro" id="IPR002213">
    <property type="entry name" value="UDP_glucos_trans"/>
</dbReference>
<organism evidence="4 5">
    <name type="scientific">Pleurostoma richardsiae</name>
    <dbReference type="NCBI Taxonomy" id="41990"/>
    <lineage>
        <taxon>Eukaryota</taxon>
        <taxon>Fungi</taxon>
        <taxon>Dikarya</taxon>
        <taxon>Ascomycota</taxon>
        <taxon>Pezizomycotina</taxon>
        <taxon>Sordariomycetes</taxon>
        <taxon>Sordariomycetidae</taxon>
        <taxon>Calosphaeriales</taxon>
        <taxon>Pleurostomataceae</taxon>
        <taxon>Pleurostoma</taxon>
    </lineage>
</organism>
<evidence type="ECO:0000259" key="3">
    <source>
        <dbReference type="Pfam" id="PF06722"/>
    </source>
</evidence>
<gene>
    <name evidence="4" type="ORF">NKR23_g11216</name>
</gene>
<dbReference type="InterPro" id="IPR050426">
    <property type="entry name" value="Glycosyltransferase_28"/>
</dbReference>
<dbReference type="GO" id="GO:0016906">
    <property type="term" value="F:sterol 3-beta-glucosyltransferase activity"/>
    <property type="evidence" value="ECO:0007669"/>
    <property type="project" value="UniProtKB-ARBA"/>
</dbReference>
<keyword evidence="1" id="KW-0808">Transferase</keyword>
<name>A0AA38R3B9_9PEZI</name>
<dbReference type="EMBL" id="JANBVO010000057">
    <property type="protein sequence ID" value="KAJ9132456.1"/>
    <property type="molecule type" value="Genomic_DNA"/>
</dbReference>
<dbReference type="CDD" id="cd03784">
    <property type="entry name" value="GT1_Gtf-like"/>
    <property type="match status" value="1"/>
</dbReference>
<dbReference type="InterPro" id="IPR010610">
    <property type="entry name" value="EryCIII-like_C"/>
</dbReference>
<dbReference type="GO" id="GO:0005975">
    <property type="term" value="P:carbohydrate metabolic process"/>
    <property type="evidence" value="ECO:0007669"/>
    <property type="project" value="InterPro"/>
</dbReference>
<dbReference type="Gene3D" id="3.40.50.2000">
    <property type="entry name" value="Glycogen Phosphorylase B"/>
    <property type="match status" value="2"/>
</dbReference>
<dbReference type="PANTHER" id="PTHR48050">
    <property type="entry name" value="STEROL 3-BETA-GLUCOSYLTRANSFERASE"/>
    <property type="match status" value="1"/>
</dbReference>
<sequence length="783" mass="84733">MADAEVSGSQSDLPPTYNTVTAEDVFVNRPTLKEDGRIDVDLDSRMVKSLSLFFFNSKTGHIHEPGESALTPAAQSYAAPREPDPKPFPIKLNIVIQVVGSRGDVQPFIALGTGLQKHGHRVRLATHNVFDSFVRAAGLEFYPIGGDPAELMAYMVRNPGLIPSMKIPFVADAIIANPPSFAHLHCAQVLGIPVHMMFTMPWTSTRAFPHPLANIKFGHGSSTEPMTANFLSYAVVEFLTWQGLGDVINEWRESIHLEPIAFSDGPCLAENLKIPFTYCWSPALVPKPVDWEKHIDVCGFFFRQPPDYAPPSELEQFLHSGPPPIYIGFGSIVIDEPEKVSAMLLEAVRITGTRALISRGWSNLDGPENELVMYLGDCPHEWLFQHVAAVIHHGGAGTTACGLLNGRPTAIVPFFGDQPFWGNMVAAAGAGPKPIPQKSLSVENLVEAIRYCLKSEAAEAAQAIAAKMKVESGVEAAVASFHANLPRKELECDVIKGQPATWIYRGGGVRLRLSKLAAEILSSHLKVDFRRLQMHESRRTIIETRRWDPVTGTVSAAMGVSANLIKAAADIIVKPSTTKLVTVPVLTPSGSPLSSQRKKTSRGCMDATTAVTAASAAGVGNFMRHYASGLVIIPFAFTEGFRAVPRLYGEQVRDYGEIHDWKSGTVVGAKAVVFGVVDGVGGLFILPYKGAQEQGAIGAVKGVGKAIVGLSSNLFTATMGMATYPLQGIYKSIWTAANSSRDSLKLARRLEGRYLADKCRWKGADDKVVMDIFDALKGGKLPT</sequence>
<dbReference type="AlphaFoldDB" id="A0AA38R3B9"/>
<accession>A0AA38R3B9</accession>
<evidence type="ECO:0000313" key="5">
    <source>
        <dbReference type="Proteomes" id="UP001174694"/>
    </source>
</evidence>
<dbReference type="InterPro" id="IPR004276">
    <property type="entry name" value="GlycoTrans_28_N"/>
</dbReference>
<dbReference type="Proteomes" id="UP001174694">
    <property type="component" value="Unassembled WGS sequence"/>
</dbReference>